<dbReference type="Gene3D" id="2.40.10.270">
    <property type="entry name" value="Bacteriophage SPP1 head-tail adaptor protein"/>
    <property type="match status" value="1"/>
</dbReference>
<dbReference type="NCBIfam" id="TIGR01563">
    <property type="entry name" value="gp16_SPP1"/>
    <property type="match status" value="1"/>
</dbReference>
<dbReference type="InterPro" id="IPR008767">
    <property type="entry name" value="Phage_SPP1_head-tail_adaptor"/>
</dbReference>
<comment type="caution">
    <text evidence="1">The sequence shown here is derived from an EMBL/GenBank/DDBJ whole genome shotgun (WGS) entry which is preliminary data.</text>
</comment>
<dbReference type="PATRIC" id="fig|253.9.peg.1705"/>
<proteinExistence type="predicted"/>
<reference evidence="1 2" key="1">
    <citation type="journal article" date="2015" name="Genom Data">
        <title>Draft genome sequence of a multidrug-resistant Chryseobacterium indologenes isolate from Malaysia.</title>
        <authorList>
            <person name="Yu C.Y."/>
            <person name="Ang G.Y."/>
            <person name="Cheng H.J."/>
            <person name="Cheong Y.M."/>
            <person name="Yin W.F."/>
            <person name="Chan K.G."/>
        </authorList>
    </citation>
    <scope>NUCLEOTIDE SEQUENCE [LARGE SCALE GENOMIC DNA]</scope>
    <source>
        <strain evidence="1 2">CI_885</strain>
    </source>
</reference>
<name>A0A0N0IUL8_CHRID</name>
<dbReference type="RefSeq" id="WP_062702218.1">
    <property type="nucleotide sequence ID" value="NZ_LJOD01000015.1"/>
</dbReference>
<dbReference type="InterPro" id="IPR038666">
    <property type="entry name" value="SSP1_head-tail_sf"/>
</dbReference>
<organism evidence="1 2">
    <name type="scientific">Chryseobacterium indologenes</name>
    <name type="common">Flavobacterium indologenes</name>
    <dbReference type="NCBI Taxonomy" id="253"/>
    <lineage>
        <taxon>Bacteria</taxon>
        <taxon>Pseudomonadati</taxon>
        <taxon>Bacteroidota</taxon>
        <taxon>Flavobacteriia</taxon>
        <taxon>Flavobacteriales</taxon>
        <taxon>Weeksellaceae</taxon>
        <taxon>Chryseobacterium group</taxon>
        <taxon>Chryseobacterium</taxon>
    </lineage>
</organism>
<reference evidence="2" key="2">
    <citation type="submission" date="2015-09" db="EMBL/GenBank/DDBJ databases">
        <title>Draft genome sequence of a multidrug-resistant Chryseobacterium indologenes isolate from Malaysia.</title>
        <authorList>
            <person name="Yu C.Y."/>
            <person name="Ang G.Y."/>
            <person name="Chan K.-G."/>
        </authorList>
    </citation>
    <scope>NUCLEOTIDE SEQUENCE [LARGE SCALE GENOMIC DNA]</scope>
    <source>
        <strain evidence="2">CI_885</strain>
    </source>
</reference>
<evidence type="ECO:0008006" key="3">
    <source>
        <dbReference type="Google" id="ProtNLM"/>
    </source>
</evidence>
<accession>A0A0N0IUL8</accession>
<protein>
    <recommendedName>
        <fullName evidence="3">Head-tail adaptor protein</fullName>
    </recommendedName>
</protein>
<dbReference type="Pfam" id="PF05521">
    <property type="entry name" value="Phage_HCP"/>
    <property type="match status" value="1"/>
</dbReference>
<evidence type="ECO:0000313" key="1">
    <source>
        <dbReference type="EMBL" id="KPE49763.1"/>
    </source>
</evidence>
<gene>
    <name evidence="1" type="ORF">AOB46_18745</name>
</gene>
<dbReference type="Proteomes" id="UP000037953">
    <property type="component" value="Unassembled WGS sequence"/>
</dbReference>
<dbReference type="AlphaFoldDB" id="A0A0N0IUL8"/>
<evidence type="ECO:0000313" key="2">
    <source>
        <dbReference type="Proteomes" id="UP000037953"/>
    </source>
</evidence>
<dbReference type="EMBL" id="LJOD01000015">
    <property type="protein sequence ID" value="KPE49763.1"/>
    <property type="molecule type" value="Genomic_DNA"/>
</dbReference>
<dbReference type="OrthoDB" id="1259943at2"/>
<sequence>MLAREYNRLIEIWNKTHVPDGFGGNLPQDVFVKKIWAKITTNAGGKFIDFGIQQFVNPVVFSVRDKKNDISYTENYFIKYQGKQFFIKGINPKGLDKMELNLLCDEGKGL</sequence>